<evidence type="ECO:0000313" key="3">
    <source>
        <dbReference type="Proteomes" id="UP001295740"/>
    </source>
</evidence>
<dbReference type="AlphaFoldDB" id="A0AAI8YK38"/>
<evidence type="ECO:0000256" key="1">
    <source>
        <dbReference type="SAM" id="MobiDB-lite"/>
    </source>
</evidence>
<sequence length="67" mass="7389">MAPRRNEPADPDDRHPTDQPAKECVRGADGQFECHEERPSGICYSVMTNKANNITSHLSSVHKNGGK</sequence>
<organism evidence="2 3">
    <name type="scientific">Anthostomella pinea</name>
    <dbReference type="NCBI Taxonomy" id="933095"/>
    <lineage>
        <taxon>Eukaryota</taxon>
        <taxon>Fungi</taxon>
        <taxon>Dikarya</taxon>
        <taxon>Ascomycota</taxon>
        <taxon>Pezizomycotina</taxon>
        <taxon>Sordariomycetes</taxon>
        <taxon>Xylariomycetidae</taxon>
        <taxon>Xylariales</taxon>
        <taxon>Xylariaceae</taxon>
        <taxon>Anthostomella</taxon>
    </lineage>
</organism>
<gene>
    <name evidence="2" type="ORF">KHLLAP_LOCUS10669</name>
</gene>
<reference evidence="2" key="1">
    <citation type="submission" date="2023-10" db="EMBL/GenBank/DDBJ databases">
        <authorList>
            <person name="Hackl T."/>
        </authorList>
    </citation>
    <scope>NUCLEOTIDE SEQUENCE</scope>
</reference>
<protein>
    <submittedName>
        <fullName evidence="2">Uu.00g061010.m01.CDS01</fullName>
    </submittedName>
</protein>
<dbReference type="EMBL" id="CAUWAG010000013">
    <property type="protein sequence ID" value="CAJ2510201.1"/>
    <property type="molecule type" value="Genomic_DNA"/>
</dbReference>
<proteinExistence type="predicted"/>
<dbReference type="Proteomes" id="UP001295740">
    <property type="component" value="Unassembled WGS sequence"/>
</dbReference>
<accession>A0AAI8YK38</accession>
<comment type="caution">
    <text evidence="2">The sequence shown here is derived from an EMBL/GenBank/DDBJ whole genome shotgun (WGS) entry which is preliminary data.</text>
</comment>
<evidence type="ECO:0000313" key="2">
    <source>
        <dbReference type="EMBL" id="CAJ2510201.1"/>
    </source>
</evidence>
<keyword evidence="3" id="KW-1185">Reference proteome</keyword>
<name>A0AAI8YK38_9PEZI</name>
<feature type="region of interest" description="Disordered" evidence="1">
    <location>
        <begin position="1"/>
        <end position="24"/>
    </location>
</feature>